<evidence type="ECO:0000313" key="2">
    <source>
        <dbReference type="Proteomes" id="UP000639403"/>
    </source>
</evidence>
<gene>
    <name evidence="1" type="ORF">IEO21_08176</name>
</gene>
<dbReference type="Proteomes" id="UP000639403">
    <property type="component" value="Unassembled WGS sequence"/>
</dbReference>
<organism evidence="1 2">
    <name type="scientific">Rhodonia placenta</name>
    <dbReference type="NCBI Taxonomy" id="104341"/>
    <lineage>
        <taxon>Eukaryota</taxon>
        <taxon>Fungi</taxon>
        <taxon>Dikarya</taxon>
        <taxon>Basidiomycota</taxon>
        <taxon>Agaricomycotina</taxon>
        <taxon>Agaricomycetes</taxon>
        <taxon>Polyporales</taxon>
        <taxon>Adustoporiaceae</taxon>
        <taxon>Rhodonia</taxon>
    </lineage>
</organism>
<reference evidence="1" key="1">
    <citation type="submission" date="2020-11" db="EMBL/GenBank/DDBJ databases">
        <authorList>
            <person name="Koelle M."/>
            <person name="Horta M.A.C."/>
            <person name="Nowrousian M."/>
            <person name="Ohm R.A."/>
            <person name="Benz P."/>
            <person name="Pilgard A."/>
        </authorList>
    </citation>
    <scope>NUCLEOTIDE SEQUENCE</scope>
    <source>
        <strain evidence="1">FPRL280</strain>
    </source>
</reference>
<evidence type="ECO:0000313" key="1">
    <source>
        <dbReference type="EMBL" id="KAF9807535.1"/>
    </source>
</evidence>
<accession>A0A8H7TZM3</accession>
<comment type="caution">
    <text evidence="1">The sequence shown here is derived from an EMBL/GenBank/DDBJ whole genome shotgun (WGS) entry which is preliminary data.</text>
</comment>
<dbReference type="AlphaFoldDB" id="A0A8H7TZM3"/>
<proteinExistence type="predicted"/>
<name>A0A8H7TZM3_9APHY</name>
<sequence>MYVLHAIVPYGHRYACRQTRSPTVSPLLQHMYDWIDRDDVRRLQMPSSKDLRLITVCGQLRKISSVAVQSLS</sequence>
<reference evidence="1" key="2">
    <citation type="journal article" name="Front. Microbiol.">
        <title>Degradative Capacity of Two Strains of Rhodonia placenta: From Phenotype to Genotype.</title>
        <authorList>
            <person name="Kolle M."/>
            <person name="Horta M.A.C."/>
            <person name="Nowrousian M."/>
            <person name="Ohm R.A."/>
            <person name="Benz J.P."/>
            <person name="Pilgard A."/>
        </authorList>
    </citation>
    <scope>NUCLEOTIDE SEQUENCE</scope>
    <source>
        <strain evidence="1">FPRL280</strain>
    </source>
</reference>
<dbReference type="EMBL" id="JADOXO010000271">
    <property type="protein sequence ID" value="KAF9807535.1"/>
    <property type="molecule type" value="Genomic_DNA"/>
</dbReference>
<protein>
    <submittedName>
        <fullName evidence="1">Uncharacterized protein</fullName>
    </submittedName>
</protein>